<evidence type="ECO:0000313" key="3">
    <source>
        <dbReference type="Proteomes" id="UP000218334"/>
    </source>
</evidence>
<keyword evidence="1" id="KW-0812">Transmembrane</keyword>
<dbReference type="Proteomes" id="UP000218334">
    <property type="component" value="Unassembled WGS sequence"/>
</dbReference>
<dbReference type="AlphaFoldDB" id="A0A2H3BBB6"/>
<keyword evidence="1" id="KW-0472">Membrane</keyword>
<keyword evidence="3" id="KW-1185">Reference proteome</keyword>
<accession>A0A2H3BBB6</accession>
<gene>
    <name evidence="2" type="ORF">ARMSODRAFT_963233</name>
</gene>
<sequence length="60" mass="7110">MAPMLLSRALPSEDLSHVNRTRRLIYPDKRQSSLRLLMYHISSAKCCFFVLFLCVYLFEE</sequence>
<evidence type="ECO:0000313" key="2">
    <source>
        <dbReference type="EMBL" id="PBK63338.1"/>
    </source>
</evidence>
<reference evidence="3" key="1">
    <citation type="journal article" date="2017" name="Nat. Ecol. Evol.">
        <title>Genome expansion and lineage-specific genetic innovations in the forest pathogenic fungi Armillaria.</title>
        <authorList>
            <person name="Sipos G."/>
            <person name="Prasanna A.N."/>
            <person name="Walter M.C."/>
            <person name="O'Connor E."/>
            <person name="Balint B."/>
            <person name="Krizsan K."/>
            <person name="Kiss B."/>
            <person name="Hess J."/>
            <person name="Varga T."/>
            <person name="Slot J."/>
            <person name="Riley R."/>
            <person name="Boka B."/>
            <person name="Rigling D."/>
            <person name="Barry K."/>
            <person name="Lee J."/>
            <person name="Mihaltcheva S."/>
            <person name="LaButti K."/>
            <person name="Lipzen A."/>
            <person name="Waldron R."/>
            <person name="Moloney N.M."/>
            <person name="Sperisen C."/>
            <person name="Kredics L."/>
            <person name="Vagvoelgyi C."/>
            <person name="Patrignani A."/>
            <person name="Fitzpatrick D."/>
            <person name="Nagy I."/>
            <person name="Doyle S."/>
            <person name="Anderson J.B."/>
            <person name="Grigoriev I.V."/>
            <person name="Gueldener U."/>
            <person name="Muensterkoetter M."/>
            <person name="Nagy L.G."/>
        </authorList>
    </citation>
    <scope>NUCLEOTIDE SEQUENCE [LARGE SCALE GENOMIC DNA]</scope>
    <source>
        <strain evidence="3">28-4</strain>
    </source>
</reference>
<organism evidence="2 3">
    <name type="scientific">Armillaria solidipes</name>
    <dbReference type="NCBI Taxonomy" id="1076256"/>
    <lineage>
        <taxon>Eukaryota</taxon>
        <taxon>Fungi</taxon>
        <taxon>Dikarya</taxon>
        <taxon>Basidiomycota</taxon>
        <taxon>Agaricomycotina</taxon>
        <taxon>Agaricomycetes</taxon>
        <taxon>Agaricomycetidae</taxon>
        <taxon>Agaricales</taxon>
        <taxon>Marasmiineae</taxon>
        <taxon>Physalacriaceae</taxon>
        <taxon>Armillaria</taxon>
    </lineage>
</organism>
<name>A0A2H3BBB6_9AGAR</name>
<keyword evidence="1" id="KW-1133">Transmembrane helix</keyword>
<evidence type="ECO:0000256" key="1">
    <source>
        <dbReference type="SAM" id="Phobius"/>
    </source>
</evidence>
<protein>
    <submittedName>
        <fullName evidence="2">Uncharacterized protein</fullName>
    </submittedName>
</protein>
<feature type="transmembrane region" description="Helical" evidence="1">
    <location>
        <begin position="36"/>
        <end position="58"/>
    </location>
</feature>
<proteinExistence type="predicted"/>
<dbReference type="EMBL" id="KZ293459">
    <property type="protein sequence ID" value="PBK63338.1"/>
    <property type="molecule type" value="Genomic_DNA"/>
</dbReference>